<sequence length="547" mass="60183">MTTPTPENNTPVAEGATLLDISGDQPPRQRQPTITAVRTFPADAFPLRIIWGDGDNAYAVHQDGFLMRTQSSGVDWVRLHSPGPNDPIPGYKDVFMPIPDTDLQRIVAMGNVGTFTAPVMQPMYSADGGRTWTNAASGTLVTGDQPLGATSMGRDPNSGHLYFGAYLPSGADRVPELRLWRSTDQGVNWSVFHVFPGMSSTTGQPVTRHIHSITWDQYSQSLYLTVGDLQPGGGIYRVTADGTGVEPVLLNTQVPNYLACAIDLMFFPDHIVWGTDNSSELGIFRMARDQIGATNPQVEKTFRTNSSNWWAWPLDPQGTRWMMSGSNDSAYTNIDTACHLYIVGDEGLEVHEVGTVPGQGEWGGPLSVQCVGPRDGKSRFWMNSRFFSSNWSGYFAATMSTGIAVEGRDRREIGAMPTERLHGTATVDPGSSAVLGHLRVPRRRRDLVVFDMGRYIVSGPNTAVVEVWNPRTNSRVGGLQTNALDRAFDIGYQAPWWTRAEKLDAGDVLLLRVTNTGTTSPVTVTGFMSYRFERSRRSDYDWSPNSF</sequence>
<dbReference type="EMBL" id="RKMF01000015">
    <property type="protein sequence ID" value="ROZ62039.1"/>
    <property type="molecule type" value="Genomic_DNA"/>
</dbReference>
<evidence type="ECO:0000313" key="1">
    <source>
        <dbReference type="EMBL" id="ROZ62039.1"/>
    </source>
</evidence>
<organism evidence="1 2">
    <name type="scientific">Kocuria soli</name>
    <dbReference type="NCBI Taxonomy" id="2485125"/>
    <lineage>
        <taxon>Bacteria</taxon>
        <taxon>Bacillati</taxon>
        <taxon>Actinomycetota</taxon>
        <taxon>Actinomycetes</taxon>
        <taxon>Micrococcales</taxon>
        <taxon>Micrococcaceae</taxon>
        <taxon>Kocuria</taxon>
    </lineage>
</organism>
<keyword evidence="2" id="KW-1185">Reference proteome</keyword>
<name>A0A3N3ZMS4_9MICC</name>
<dbReference type="SUPFAM" id="SSF110296">
    <property type="entry name" value="Oligoxyloglucan reducing end-specific cellobiohydrolase"/>
    <property type="match status" value="1"/>
</dbReference>
<dbReference type="RefSeq" id="WP_123826170.1">
    <property type="nucleotide sequence ID" value="NZ_RKMF01000015.1"/>
</dbReference>
<protein>
    <recommendedName>
        <fullName evidence="3">Exo-alpha-sialidase</fullName>
    </recommendedName>
</protein>
<reference evidence="1 2" key="1">
    <citation type="submission" date="2018-10" db="EMBL/GenBank/DDBJ databases">
        <title>Kocuria sp. M5W7-7, whole genome shotgun sequence.</title>
        <authorList>
            <person name="Tuo L."/>
        </authorList>
    </citation>
    <scope>NUCLEOTIDE SEQUENCE [LARGE SCALE GENOMIC DNA]</scope>
    <source>
        <strain evidence="1 2">M5W7-7</strain>
    </source>
</reference>
<gene>
    <name evidence="1" type="ORF">EDL96_11265</name>
</gene>
<evidence type="ECO:0008006" key="3">
    <source>
        <dbReference type="Google" id="ProtNLM"/>
    </source>
</evidence>
<dbReference type="CDD" id="cd15482">
    <property type="entry name" value="Sialidase_non-viral"/>
    <property type="match status" value="1"/>
</dbReference>
<evidence type="ECO:0000313" key="2">
    <source>
        <dbReference type="Proteomes" id="UP000270616"/>
    </source>
</evidence>
<comment type="caution">
    <text evidence="1">The sequence shown here is derived from an EMBL/GenBank/DDBJ whole genome shotgun (WGS) entry which is preliminary data.</text>
</comment>
<dbReference type="InterPro" id="IPR015943">
    <property type="entry name" value="WD40/YVTN_repeat-like_dom_sf"/>
</dbReference>
<dbReference type="AlphaFoldDB" id="A0A3N3ZMS4"/>
<dbReference type="Gene3D" id="2.130.10.10">
    <property type="entry name" value="YVTN repeat-like/Quinoprotein amine dehydrogenase"/>
    <property type="match status" value="1"/>
</dbReference>
<dbReference type="OrthoDB" id="9764804at2"/>
<accession>A0A3N3ZMS4</accession>
<proteinExistence type="predicted"/>
<dbReference type="Proteomes" id="UP000270616">
    <property type="component" value="Unassembled WGS sequence"/>
</dbReference>